<name>A0ABW5NFN9_9FLAO</name>
<evidence type="ECO:0000313" key="1">
    <source>
        <dbReference type="EMBL" id="MFD2593048.1"/>
    </source>
</evidence>
<reference evidence="2" key="1">
    <citation type="journal article" date="2019" name="Int. J. Syst. Evol. Microbiol.">
        <title>The Global Catalogue of Microorganisms (GCM) 10K type strain sequencing project: providing services to taxonomists for standard genome sequencing and annotation.</title>
        <authorList>
            <consortium name="The Broad Institute Genomics Platform"/>
            <consortium name="The Broad Institute Genome Sequencing Center for Infectious Disease"/>
            <person name="Wu L."/>
            <person name="Ma J."/>
        </authorList>
    </citation>
    <scope>NUCLEOTIDE SEQUENCE [LARGE SCALE GENOMIC DNA]</scope>
    <source>
        <strain evidence="2">KCTC 42423</strain>
    </source>
</reference>
<evidence type="ECO:0000313" key="2">
    <source>
        <dbReference type="Proteomes" id="UP001597459"/>
    </source>
</evidence>
<protein>
    <submittedName>
        <fullName evidence="1">Uncharacterized protein</fullName>
    </submittedName>
</protein>
<gene>
    <name evidence="1" type="ORF">ACFSTE_19580</name>
</gene>
<comment type="caution">
    <text evidence="1">The sequence shown here is derived from an EMBL/GenBank/DDBJ whole genome shotgun (WGS) entry which is preliminary data.</text>
</comment>
<dbReference type="EMBL" id="JBHULX010000039">
    <property type="protein sequence ID" value="MFD2593048.1"/>
    <property type="molecule type" value="Genomic_DNA"/>
</dbReference>
<dbReference type="RefSeq" id="WP_378255238.1">
    <property type="nucleotide sequence ID" value="NZ_JBHSJV010000001.1"/>
</dbReference>
<keyword evidence="2" id="KW-1185">Reference proteome</keyword>
<proteinExistence type="predicted"/>
<accession>A0ABW5NFN9</accession>
<organism evidence="1 2">
    <name type="scientific">Aquimarina hainanensis</name>
    <dbReference type="NCBI Taxonomy" id="1578017"/>
    <lineage>
        <taxon>Bacteria</taxon>
        <taxon>Pseudomonadati</taxon>
        <taxon>Bacteroidota</taxon>
        <taxon>Flavobacteriia</taxon>
        <taxon>Flavobacteriales</taxon>
        <taxon>Flavobacteriaceae</taxon>
        <taxon>Aquimarina</taxon>
    </lineage>
</organism>
<dbReference type="Proteomes" id="UP001597459">
    <property type="component" value="Unassembled WGS sequence"/>
</dbReference>
<sequence>MKQFLLIPPKFPKITHTNFTVIKTVLFLTAFCMHHTSYTQEKLLHIENIEANEHKVIKAFGKLKKRPKKKRLQEKFSIVFNNAISKHKDRLHTLSHPSPIEDKNWEGLTNALRSIQFLNELATSSGITPLTKTPSIDSITALATTDLYTKGKASLNKTENSYAYEIAYTYLTRALQFTPNYKDLKKLIDITIAEGTRNVYFTPVTYQNLGNYVEWGNDNSSVSSDFIIEHLSKDISVNNVGSHFVQNKLKADRVIAIEWVSINISPEKNHQYTIKRSSQIMENGKEKTVSATVHYHKKHKDITGTLNIKIKDTKAAPYLINENLSGTRTFEKTEVTYTGDKRALTQEDKSFINNSYGTNNLNFNYTNNYNLITEMYLDTIHDQVLNHIGKLLNWNYNM</sequence>